<dbReference type="AlphaFoldDB" id="A0A6B2LQI6"/>
<dbReference type="GO" id="GO:0016460">
    <property type="term" value="C:myosin II complex"/>
    <property type="evidence" value="ECO:0007669"/>
    <property type="project" value="TreeGrafter"/>
</dbReference>
<dbReference type="PROSITE" id="PS50222">
    <property type="entry name" value="EF_HAND_2"/>
    <property type="match status" value="1"/>
</dbReference>
<dbReference type="CDD" id="cd00051">
    <property type="entry name" value="EFh"/>
    <property type="match status" value="1"/>
</dbReference>
<dbReference type="InterPro" id="IPR050230">
    <property type="entry name" value="CALM/Myosin/TropC-like"/>
</dbReference>
<evidence type="ECO:0000256" key="1">
    <source>
        <dbReference type="ARBA" id="ARBA00022737"/>
    </source>
</evidence>
<evidence type="ECO:0000259" key="2">
    <source>
        <dbReference type="PROSITE" id="PS50222"/>
    </source>
</evidence>
<dbReference type="Gene3D" id="1.10.238.10">
    <property type="entry name" value="EF-hand"/>
    <property type="match status" value="1"/>
</dbReference>
<dbReference type="GO" id="GO:0005509">
    <property type="term" value="F:calcium ion binding"/>
    <property type="evidence" value="ECO:0007669"/>
    <property type="project" value="InterPro"/>
</dbReference>
<protein>
    <recommendedName>
        <fullName evidence="2">EF-hand domain-containing protein</fullName>
    </recommendedName>
</protein>
<accession>A0A6B2LQI6</accession>
<dbReference type="FunFam" id="1.10.238.10:FF:000178">
    <property type="entry name" value="Calmodulin-2 A"/>
    <property type="match status" value="1"/>
</dbReference>
<evidence type="ECO:0000313" key="3">
    <source>
        <dbReference type="EMBL" id="NDV38971.1"/>
    </source>
</evidence>
<keyword evidence="1" id="KW-0677">Repeat</keyword>
<organism evidence="3">
    <name type="scientific">Arcella intermedia</name>
    <dbReference type="NCBI Taxonomy" id="1963864"/>
    <lineage>
        <taxon>Eukaryota</taxon>
        <taxon>Amoebozoa</taxon>
        <taxon>Tubulinea</taxon>
        <taxon>Elardia</taxon>
        <taxon>Arcellinida</taxon>
        <taxon>Sphaerothecina</taxon>
        <taxon>Arcellidae</taxon>
        <taxon>Arcella</taxon>
    </lineage>
</organism>
<dbReference type="PANTHER" id="PTHR23048">
    <property type="entry name" value="MYOSIN LIGHT CHAIN 1, 3"/>
    <property type="match status" value="1"/>
</dbReference>
<dbReference type="PANTHER" id="PTHR23048:SF0">
    <property type="entry name" value="CALMODULIN LIKE 3"/>
    <property type="match status" value="1"/>
</dbReference>
<dbReference type="EMBL" id="GIBP01010002">
    <property type="protein sequence ID" value="NDV38971.1"/>
    <property type="molecule type" value="Transcribed_RNA"/>
</dbReference>
<feature type="domain" description="EF-hand" evidence="2">
    <location>
        <begin position="4"/>
        <end position="39"/>
    </location>
</feature>
<dbReference type="InterPro" id="IPR011992">
    <property type="entry name" value="EF-hand-dom_pair"/>
</dbReference>
<dbReference type="SUPFAM" id="SSF47473">
    <property type="entry name" value="EF-hand"/>
    <property type="match status" value="1"/>
</dbReference>
<proteinExistence type="predicted"/>
<name>A0A6B2LQI6_9EUKA</name>
<dbReference type="InterPro" id="IPR002048">
    <property type="entry name" value="EF_hand_dom"/>
</dbReference>
<reference evidence="3" key="1">
    <citation type="journal article" date="2020" name="J. Eukaryot. Microbiol.">
        <title>De novo Sequencing, Assembly and Annotation of the Transcriptome for the Free-Living Testate Amoeba Arcella intermedia.</title>
        <authorList>
            <person name="Ribeiro G.M."/>
            <person name="Porfirio-Sousa A.L."/>
            <person name="Maurer-Alcala X.X."/>
            <person name="Katz L.A."/>
            <person name="Lahr D.J.G."/>
        </authorList>
    </citation>
    <scope>NUCLEOTIDE SEQUENCE</scope>
</reference>
<sequence length="138" mass="15792">MTEEQLDELKESFNLFDRGGDGVIEAGTIAKIMRSLGYSIKEEDVLRVFNDYGEEAGKLDLPEFIVLLSSHLFETTDESILSQWRILNPQDKKAICLADFNSVLQSVGEPAHEEWHQIFDQLEDSMTFADFSKIMKQK</sequence>